<dbReference type="Ensembl" id="ENSPRET00000008695.1">
    <property type="protein sequence ID" value="ENSPREP00000008594.1"/>
    <property type="gene ID" value="ENSPREG00000005867.1"/>
</dbReference>
<dbReference type="Proteomes" id="UP000242638">
    <property type="component" value="Unassembled WGS sequence"/>
</dbReference>
<dbReference type="AlphaFoldDB" id="A0A3P9NGC2"/>
<evidence type="ECO:0000313" key="1">
    <source>
        <dbReference type="Ensembl" id="ENSPREP00000008594.1"/>
    </source>
</evidence>
<accession>A0A3P9NGC2</accession>
<sequence length="80" mass="8813">MGLIKNLGINLGLRGEGGCHEMVKRVSDDTLNLMALRYGAPSGHMTLESFISLILRLDCMFSESAEASGPDQWIYVSMYT</sequence>
<keyword evidence="2" id="KW-1185">Reference proteome</keyword>
<protein>
    <submittedName>
        <fullName evidence="1">Uncharacterized protein</fullName>
    </submittedName>
</protein>
<reference evidence="1" key="2">
    <citation type="submission" date="2025-08" db="UniProtKB">
        <authorList>
            <consortium name="Ensembl"/>
        </authorList>
    </citation>
    <scope>IDENTIFICATION</scope>
    <source>
        <strain evidence="1">Guanapo</strain>
    </source>
</reference>
<organism evidence="1 2">
    <name type="scientific">Poecilia reticulata</name>
    <name type="common">Guppy</name>
    <name type="synonym">Acanthophacelus reticulatus</name>
    <dbReference type="NCBI Taxonomy" id="8081"/>
    <lineage>
        <taxon>Eukaryota</taxon>
        <taxon>Metazoa</taxon>
        <taxon>Chordata</taxon>
        <taxon>Craniata</taxon>
        <taxon>Vertebrata</taxon>
        <taxon>Euteleostomi</taxon>
        <taxon>Actinopterygii</taxon>
        <taxon>Neopterygii</taxon>
        <taxon>Teleostei</taxon>
        <taxon>Neoteleostei</taxon>
        <taxon>Acanthomorphata</taxon>
        <taxon>Ovalentaria</taxon>
        <taxon>Atherinomorphae</taxon>
        <taxon>Cyprinodontiformes</taxon>
        <taxon>Poeciliidae</taxon>
        <taxon>Poeciliinae</taxon>
        <taxon>Poecilia</taxon>
    </lineage>
</organism>
<evidence type="ECO:0000313" key="2">
    <source>
        <dbReference type="Proteomes" id="UP000242638"/>
    </source>
</evidence>
<reference evidence="1" key="3">
    <citation type="submission" date="2025-09" db="UniProtKB">
        <authorList>
            <consortium name="Ensembl"/>
        </authorList>
    </citation>
    <scope>IDENTIFICATION</scope>
    <source>
        <strain evidence="1">Guanapo</strain>
    </source>
</reference>
<reference evidence="2" key="1">
    <citation type="submission" date="2013-11" db="EMBL/GenBank/DDBJ databases">
        <title>The genomic landscape of the Guanapo guppy.</title>
        <authorList>
            <person name="Kuenstner A."/>
            <person name="Dreyer C."/>
        </authorList>
    </citation>
    <scope>NUCLEOTIDE SEQUENCE</scope>
    <source>
        <strain evidence="2">Guanapo</strain>
    </source>
</reference>
<dbReference type="STRING" id="8081.ENSPREP00000008594"/>
<proteinExistence type="predicted"/>
<name>A0A3P9NGC2_POERE</name>